<evidence type="ECO:0000313" key="2">
    <source>
        <dbReference type="EMBL" id="MBW8482152.1"/>
    </source>
</evidence>
<feature type="transmembrane region" description="Helical" evidence="1">
    <location>
        <begin position="251"/>
        <end position="271"/>
    </location>
</feature>
<keyword evidence="1" id="KW-1133">Transmembrane helix</keyword>
<keyword evidence="3" id="KW-1185">Reference proteome</keyword>
<keyword evidence="1" id="KW-0472">Membrane</keyword>
<accession>A0ABS7FP63</accession>
<reference evidence="2 3" key="1">
    <citation type="submission" date="2021-07" db="EMBL/GenBank/DDBJ databases">
        <title>Actinomadura sp. PM05-2 isolated from lichen.</title>
        <authorList>
            <person name="Somphong A."/>
            <person name="Phongsopitanun W."/>
            <person name="Tanasupawat S."/>
            <person name="Peongsungnone V."/>
        </authorList>
    </citation>
    <scope>NUCLEOTIDE SEQUENCE [LARGE SCALE GENOMIC DNA]</scope>
    <source>
        <strain evidence="2 3">PM05-2</strain>
    </source>
</reference>
<gene>
    <name evidence="2" type="ORF">K1Y72_07225</name>
</gene>
<protein>
    <submittedName>
        <fullName evidence="2">Membrane-associated oxidoreductase</fullName>
    </submittedName>
</protein>
<proteinExistence type="predicted"/>
<evidence type="ECO:0000313" key="3">
    <source>
        <dbReference type="Proteomes" id="UP000774570"/>
    </source>
</evidence>
<name>A0ABS7FP63_9ACTN</name>
<keyword evidence="1" id="KW-0812">Transmembrane</keyword>
<organism evidence="2 3">
    <name type="scientific">Actinomadura parmotrematis</name>
    <dbReference type="NCBI Taxonomy" id="2864039"/>
    <lineage>
        <taxon>Bacteria</taxon>
        <taxon>Bacillati</taxon>
        <taxon>Actinomycetota</taxon>
        <taxon>Actinomycetes</taxon>
        <taxon>Streptosporangiales</taxon>
        <taxon>Thermomonosporaceae</taxon>
        <taxon>Actinomadura</taxon>
    </lineage>
</organism>
<feature type="transmembrane region" description="Helical" evidence="1">
    <location>
        <begin position="220"/>
        <end position="239"/>
    </location>
</feature>
<feature type="transmembrane region" description="Helical" evidence="1">
    <location>
        <begin position="191"/>
        <end position="208"/>
    </location>
</feature>
<comment type="caution">
    <text evidence="2">The sequence shown here is derived from an EMBL/GenBank/DDBJ whole genome shotgun (WGS) entry which is preliminary data.</text>
</comment>
<evidence type="ECO:0000256" key="1">
    <source>
        <dbReference type="SAM" id="Phobius"/>
    </source>
</evidence>
<dbReference type="Proteomes" id="UP000774570">
    <property type="component" value="Unassembled WGS sequence"/>
</dbReference>
<sequence length="277" mass="30165">MTAPGQCALTAENIGVGANLRAEGARITGRVELRGARVPGQVGFAGARLSNPGGVALRASSSTIGELWLRPAERIEGVVNLRRARIEVLNARPDAWPETVRLDGLEYTSLNPRLPADERLALLRRDEEGHVPHAYEQLAASYRRVGDDAAARAVQLARQRRHRATLPWYARIWGLLQDVTVGYGFRPLRAAAWLIALLAAGTAVYALHHPAPLKPGEAPYFSAFFYTLDLLLPIIDLGQQGAFKPHGGYQLLSYVLILAGWILATTTLTGITRALSR</sequence>
<dbReference type="EMBL" id="JAIBOA010000003">
    <property type="protein sequence ID" value="MBW8482152.1"/>
    <property type="molecule type" value="Genomic_DNA"/>
</dbReference>